<evidence type="ECO:0000313" key="3">
    <source>
        <dbReference type="EMBL" id="MBK3517989.1"/>
    </source>
</evidence>
<comment type="caution">
    <text evidence="3">The sequence shown here is derived from an EMBL/GenBank/DDBJ whole genome shotgun (WGS) entry which is preliminary data.</text>
</comment>
<feature type="transmembrane region" description="Helical" evidence="1">
    <location>
        <begin position="88"/>
        <end position="108"/>
    </location>
</feature>
<feature type="transmembrane region" description="Helical" evidence="1">
    <location>
        <begin position="48"/>
        <end position="67"/>
    </location>
</feature>
<dbReference type="InterPro" id="IPR010559">
    <property type="entry name" value="Sig_transdc_His_kin_internal"/>
</dbReference>
<gene>
    <name evidence="3" type="ORF">JIV24_11650</name>
</gene>
<keyword evidence="1" id="KW-1133">Transmembrane helix</keyword>
<dbReference type="InterPro" id="IPR050640">
    <property type="entry name" value="Bact_2-comp_sensor_kinase"/>
</dbReference>
<keyword evidence="1" id="KW-0812">Transmembrane</keyword>
<keyword evidence="1" id="KW-0472">Membrane</keyword>
<accession>A0ABS1HJY4</accession>
<feature type="transmembrane region" description="Helical" evidence="1">
    <location>
        <begin position="12"/>
        <end position="33"/>
    </location>
</feature>
<reference evidence="3 4" key="1">
    <citation type="submission" date="2021-01" db="EMBL/GenBank/DDBJ databases">
        <title>Carboxyliciviraga sp.nov., isolated from coastal sediments.</title>
        <authorList>
            <person name="Lu D."/>
            <person name="Zhang T."/>
        </authorList>
    </citation>
    <scope>NUCLEOTIDE SEQUENCE [LARGE SCALE GENOMIC DNA]</scope>
    <source>
        <strain evidence="3 4">N1Y132</strain>
    </source>
</reference>
<name>A0ABS1HJY4_9BACT</name>
<keyword evidence="3" id="KW-0418">Kinase</keyword>
<feature type="domain" description="Signal transduction histidine kinase internal region" evidence="2">
    <location>
        <begin position="172"/>
        <end position="249"/>
    </location>
</feature>
<evidence type="ECO:0000313" key="4">
    <source>
        <dbReference type="Proteomes" id="UP000605676"/>
    </source>
</evidence>
<evidence type="ECO:0000259" key="2">
    <source>
        <dbReference type="Pfam" id="PF06580"/>
    </source>
</evidence>
<sequence length="372" mass="43433">MTANTQLYSSKKLVTQILVSTLYGVLAFVYLYYSENGGLPVLIENIDSISFFTLSSWLIFGILTLTARGINMIYPWIKGMPSRFMIQFVLNTIVATVFLWLSIKLLIAIKYDNISFNLFMEEKGDVTIKFFIIFLLTNLIFILVDLYQYSFTSFIQANIESEKMVRERLKLQYEILKSQLSPHYLFNTLNTIASLIHRDASTTEGFIRKFAQTFSYILNSHQKELVPLSQEVDFINAYYYLLRIRFEKALELDIQLDKNGIKSYIPPMTLQLLVENAVKHNQFSEDKPLKICIRSNGDGRIEVRNNFERKPGFIEVDNQLVKKPEPHVSHKIGLENIKKRYAYFTKHEVEISKNENFVVLLPLLLKHKIIRY</sequence>
<keyword evidence="3" id="KW-0808">Transferase</keyword>
<dbReference type="Pfam" id="PF06580">
    <property type="entry name" value="His_kinase"/>
    <property type="match status" value="1"/>
</dbReference>
<feature type="transmembrane region" description="Helical" evidence="1">
    <location>
        <begin position="128"/>
        <end position="147"/>
    </location>
</feature>
<dbReference type="GO" id="GO:0016301">
    <property type="term" value="F:kinase activity"/>
    <property type="evidence" value="ECO:0007669"/>
    <property type="project" value="UniProtKB-KW"/>
</dbReference>
<proteinExistence type="predicted"/>
<dbReference type="Proteomes" id="UP000605676">
    <property type="component" value="Unassembled WGS sequence"/>
</dbReference>
<evidence type="ECO:0000256" key="1">
    <source>
        <dbReference type="SAM" id="Phobius"/>
    </source>
</evidence>
<dbReference type="RefSeq" id="WP_200465217.1">
    <property type="nucleotide sequence ID" value="NZ_JAENRR010000025.1"/>
</dbReference>
<protein>
    <submittedName>
        <fullName evidence="3">Histidine kinase</fullName>
    </submittedName>
</protein>
<organism evidence="3 4">
    <name type="scientific">Carboxylicivirga marina</name>
    <dbReference type="NCBI Taxonomy" id="2800988"/>
    <lineage>
        <taxon>Bacteria</taxon>
        <taxon>Pseudomonadati</taxon>
        <taxon>Bacteroidota</taxon>
        <taxon>Bacteroidia</taxon>
        <taxon>Marinilabiliales</taxon>
        <taxon>Marinilabiliaceae</taxon>
        <taxon>Carboxylicivirga</taxon>
    </lineage>
</organism>
<dbReference type="EMBL" id="JAENRR010000025">
    <property type="protein sequence ID" value="MBK3517989.1"/>
    <property type="molecule type" value="Genomic_DNA"/>
</dbReference>
<dbReference type="PANTHER" id="PTHR34220:SF7">
    <property type="entry name" value="SENSOR HISTIDINE KINASE YPDA"/>
    <property type="match status" value="1"/>
</dbReference>
<keyword evidence="4" id="KW-1185">Reference proteome</keyword>
<dbReference type="PANTHER" id="PTHR34220">
    <property type="entry name" value="SENSOR HISTIDINE KINASE YPDA"/>
    <property type="match status" value="1"/>
</dbReference>